<proteinExistence type="predicted"/>
<protein>
    <recommendedName>
        <fullName evidence="4">DUF4321 domain-containing protein</fullName>
    </recommendedName>
</protein>
<feature type="transmembrane region" description="Helical" evidence="1">
    <location>
        <begin position="12"/>
        <end position="30"/>
    </location>
</feature>
<dbReference type="Pfam" id="PF14209">
    <property type="entry name" value="DUF4321"/>
    <property type="match status" value="1"/>
</dbReference>
<organism evidence="2 3">
    <name type="scientific">Anaerocolumna xylanovorans DSM 12503</name>
    <dbReference type="NCBI Taxonomy" id="1121345"/>
    <lineage>
        <taxon>Bacteria</taxon>
        <taxon>Bacillati</taxon>
        <taxon>Bacillota</taxon>
        <taxon>Clostridia</taxon>
        <taxon>Lachnospirales</taxon>
        <taxon>Lachnospiraceae</taxon>
        <taxon>Anaerocolumna</taxon>
    </lineage>
</organism>
<reference evidence="2 3" key="1">
    <citation type="submission" date="2016-12" db="EMBL/GenBank/DDBJ databases">
        <authorList>
            <person name="Song W.-J."/>
            <person name="Kurnit D.M."/>
        </authorList>
    </citation>
    <scope>NUCLEOTIDE SEQUENCE [LARGE SCALE GENOMIC DNA]</scope>
    <source>
        <strain evidence="2 3">DSM 12503</strain>
    </source>
</reference>
<dbReference type="Proteomes" id="UP000184612">
    <property type="component" value="Unassembled WGS sequence"/>
</dbReference>
<evidence type="ECO:0000313" key="2">
    <source>
        <dbReference type="EMBL" id="SHO45928.1"/>
    </source>
</evidence>
<dbReference type="OrthoDB" id="2085896at2"/>
<name>A0A1M7Y204_9FIRM</name>
<accession>A0A1M7Y204</accession>
<evidence type="ECO:0000256" key="1">
    <source>
        <dbReference type="SAM" id="Phobius"/>
    </source>
</evidence>
<evidence type="ECO:0008006" key="4">
    <source>
        <dbReference type="Google" id="ProtNLM"/>
    </source>
</evidence>
<keyword evidence="1" id="KW-0472">Membrane</keyword>
<keyword evidence="1" id="KW-1133">Transmembrane helix</keyword>
<sequence>MSRMNAKNTGVLLVVLLAGVVLGGFLGYLAKDVPYLTWLNYGQQFGIGSTGQDGVVKLNLGVMVISFGLSIKITIGGIIGIILAILIYRKL</sequence>
<dbReference type="InterPro" id="IPR025470">
    <property type="entry name" value="DUF4321"/>
</dbReference>
<feature type="transmembrane region" description="Helical" evidence="1">
    <location>
        <begin position="60"/>
        <end position="88"/>
    </location>
</feature>
<dbReference type="AlphaFoldDB" id="A0A1M7Y204"/>
<dbReference type="EMBL" id="FRFD01000003">
    <property type="protein sequence ID" value="SHO45928.1"/>
    <property type="molecule type" value="Genomic_DNA"/>
</dbReference>
<keyword evidence="1" id="KW-0812">Transmembrane</keyword>
<evidence type="ECO:0000313" key="3">
    <source>
        <dbReference type="Proteomes" id="UP000184612"/>
    </source>
</evidence>
<dbReference type="RefSeq" id="WP_073587730.1">
    <property type="nucleotide sequence ID" value="NZ_FRFD01000003.1"/>
</dbReference>
<keyword evidence="3" id="KW-1185">Reference proteome</keyword>
<gene>
    <name evidence="2" type="ORF">SAMN02745217_01108</name>
</gene>
<dbReference type="STRING" id="1121345.SAMN02745217_01108"/>